<dbReference type="AlphaFoldDB" id="A0AAV6Z5Q7"/>
<proteinExistence type="predicted"/>
<feature type="transmembrane region" description="Helical" evidence="1">
    <location>
        <begin position="125"/>
        <end position="150"/>
    </location>
</feature>
<protein>
    <submittedName>
        <fullName evidence="3">Uncharacterized protein</fullName>
    </submittedName>
</protein>
<accession>A0AAV6Z5Q7</accession>
<keyword evidence="1" id="KW-1133">Transmembrane helix</keyword>
<evidence type="ECO:0000256" key="1">
    <source>
        <dbReference type="SAM" id="Phobius"/>
    </source>
</evidence>
<sequence>MSSYLLLVVLFLISLSLVTGVMMKCGRLVMPFMALQIMDFMLSCLMFFTSDYYIPTKQATFIGSNEAVSQVDIQPTVRRYFEMFLRLMINCSSYAEVPTYLNLKPTNYITYFSTSISSEKYIKEIIICSVLHIAVILYKALMIWCIWKVFKSSHYIGKNSSKDKLLLKEISKVLTTETISGIESIGGV</sequence>
<keyword evidence="1" id="KW-0812">Transmembrane</keyword>
<keyword evidence="2" id="KW-0732">Signal</keyword>
<feature type="signal peptide" evidence="2">
    <location>
        <begin position="1"/>
        <end position="20"/>
    </location>
</feature>
<evidence type="ECO:0000313" key="4">
    <source>
        <dbReference type="Proteomes" id="UP000824782"/>
    </source>
</evidence>
<dbReference type="EMBL" id="WNYA01004656">
    <property type="protein sequence ID" value="KAG8542642.1"/>
    <property type="molecule type" value="Genomic_DNA"/>
</dbReference>
<evidence type="ECO:0000313" key="3">
    <source>
        <dbReference type="EMBL" id="KAG8542642.1"/>
    </source>
</evidence>
<gene>
    <name evidence="3" type="ORF">GDO81_026354</name>
</gene>
<keyword evidence="4" id="KW-1185">Reference proteome</keyword>
<evidence type="ECO:0000256" key="2">
    <source>
        <dbReference type="SAM" id="SignalP"/>
    </source>
</evidence>
<reference evidence="3" key="1">
    <citation type="thesis" date="2020" institute="ProQuest LLC" country="789 East Eisenhower Parkway, Ann Arbor, MI, USA">
        <title>Comparative Genomics and Chromosome Evolution.</title>
        <authorList>
            <person name="Mudd A.B."/>
        </authorList>
    </citation>
    <scope>NUCLEOTIDE SEQUENCE</scope>
    <source>
        <strain evidence="3">237g6f4</strain>
        <tissue evidence="3">Blood</tissue>
    </source>
</reference>
<dbReference type="Pfam" id="PF03821">
    <property type="entry name" value="Mtp"/>
    <property type="match status" value="1"/>
</dbReference>
<dbReference type="Proteomes" id="UP000824782">
    <property type="component" value="Unassembled WGS sequence"/>
</dbReference>
<feature type="chain" id="PRO_5043327959" evidence="2">
    <location>
        <begin position="21"/>
        <end position="188"/>
    </location>
</feature>
<feature type="transmembrane region" description="Helical" evidence="1">
    <location>
        <begin position="30"/>
        <end position="48"/>
    </location>
</feature>
<keyword evidence="1" id="KW-0472">Membrane</keyword>
<comment type="caution">
    <text evidence="3">The sequence shown here is derived from an EMBL/GenBank/DDBJ whole genome shotgun (WGS) entry which is preliminary data.</text>
</comment>
<name>A0AAV6Z5Q7_ENGPU</name>
<organism evidence="3 4">
    <name type="scientific">Engystomops pustulosus</name>
    <name type="common">Tungara frog</name>
    <name type="synonym">Physalaemus pustulosus</name>
    <dbReference type="NCBI Taxonomy" id="76066"/>
    <lineage>
        <taxon>Eukaryota</taxon>
        <taxon>Metazoa</taxon>
        <taxon>Chordata</taxon>
        <taxon>Craniata</taxon>
        <taxon>Vertebrata</taxon>
        <taxon>Euteleostomi</taxon>
        <taxon>Amphibia</taxon>
        <taxon>Batrachia</taxon>
        <taxon>Anura</taxon>
        <taxon>Neobatrachia</taxon>
        <taxon>Hyloidea</taxon>
        <taxon>Leptodactylidae</taxon>
        <taxon>Leiuperinae</taxon>
        <taxon>Engystomops</taxon>
    </lineage>
</organism>
<dbReference type="InterPro" id="IPR004687">
    <property type="entry name" value="LAPTM4/5"/>
</dbReference>
<dbReference type="GO" id="GO:0016020">
    <property type="term" value="C:membrane"/>
    <property type="evidence" value="ECO:0007669"/>
    <property type="project" value="InterPro"/>
</dbReference>